<dbReference type="Pfam" id="PF02255">
    <property type="entry name" value="PTS_IIA"/>
    <property type="match status" value="1"/>
</dbReference>
<dbReference type="PATRIC" id="fig|1071400.3.peg.1505"/>
<dbReference type="GO" id="GO:0009401">
    <property type="term" value="P:phosphoenolpyruvate-dependent sugar phosphotransferase system"/>
    <property type="evidence" value="ECO:0007669"/>
    <property type="project" value="UniProtKB-KW"/>
</dbReference>
<evidence type="ECO:0000256" key="2">
    <source>
        <dbReference type="ARBA" id="ARBA00022597"/>
    </source>
</evidence>
<dbReference type="eggNOG" id="ENOG5032N7P">
    <property type="taxonomic scope" value="Bacteria"/>
</dbReference>
<evidence type="ECO:0000256" key="3">
    <source>
        <dbReference type="ARBA" id="ARBA00022679"/>
    </source>
</evidence>
<dbReference type="HOGENOM" id="CLU_152490_1_1_9"/>
<dbReference type="EMBL" id="CP003043">
    <property type="protein sequence ID" value="AFS00585.1"/>
    <property type="molecule type" value="Genomic_DNA"/>
</dbReference>
<keyword evidence="1" id="KW-0813">Transport</keyword>
<dbReference type="InterPro" id="IPR036542">
    <property type="entry name" value="PTS_IIA_lac/cel_sf"/>
</dbReference>
<name>J9W6L1_LENBU</name>
<dbReference type="AlphaFoldDB" id="J9W6L1"/>
<gene>
    <name evidence="5" type="ORF">LBUCD034_1561</name>
</gene>
<dbReference type="PANTHER" id="PTHR34382">
    <property type="entry name" value="PTS SYSTEM N,N'-DIACETYLCHITOBIOSE-SPECIFIC EIIA COMPONENT"/>
    <property type="match status" value="1"/>
</dbReference>
<keyword evidence="3 5" id="KW-0808">Transferase</keyword>
<sequence length="107" mass="11931">MGPLKMTDEQLNGIAMKMLTYSGKAKSILSDLMDHLNSSSHDSDIDAQLNEAHQWLVQAHQQQNLVIAEAETVGYSLLFTHAQDTLMNTETIEFVIRKSIAAFTNHS</sequence>
<protein>
    <submittedName>
        <fullName evidence="5">PTS system, lactose/cellobiose specific IIA subunit</fullName>
        <ecNumber evidence="5">2.7.1.-</ecNumber>
    </submittedName>
</protein>
<dbReference type="Gene3D" id="1.20.58.80">
    <property type="entry name" value="Phosphotransferase system, lactose/cellobiose-type IIA subunit"/>
    <property type="match status" value="1"/>
</dbReference>
<evidence type="ECO:0000313" key="6">
    <source>
        <dbReference type="Proteomes" id="UP000007332"/>
    </source>
</evidence>
<dbReference type="SUPFAM" id="SSF46973">
    <property type="entry name" value="Enzyme IIa from lactose specific PTS, IIa-lac"/>
    <property type="match status" value="1"/>
</dbReference>
<dbReference type="InterPro" id="IPR003188">
    <property type="entry name" value="PTS_IIA_lac/cel"/>
</dbReference>
<accession>J9W6L1</accession>
<evidence type="ECO:0000313" key="5">
    <source>
        <dbReference type="EMBL" id="AFS00585.1"/>
    </source>
</evidence>
<keyword evidence="4" id="KW-0598">Phosphotransferase system</keyword>
<dbReference type="STRING" id="1071400.LBUCD034_1561"/>
<reference evidence="5 6" key="1">
    <citation type="journal article" date="2012" name="J. Biotechnol.">
        <title>Insights into the completely annotated genome of Lactobacillus buchneri CD034, a strain isolated from stable grass silage.</title>
        <authorList>
            <person name="Heinl S."/>
            <person name="Wibberg D."/>
            <person name="Eikmeyer F."/>
            <person name="Szczepanowski R."/>
            <person name="Blom J."/>
            <person name="Linke B."/>
            <person name="Goesmann A."/>
            <person name="Grabherr R."/>
            <person name="Schwab H."/>
            <person name="Puhler A."/>
            <person name="Schluter A."/>
        </authorList>
    </citation>
    <scope>NUCLEOTIDE SEQUENCE [LARGE SCALE GENOMIC DNA]</scope>
    <source>
        <strain evidence="5 6">CD034</strain>
    </source>
</reference>
<evidence type="ECO:0000256" key="4">
    <source>
        <dbReference type="ARBA" id="ARBA00022683"/>
    </source>
</evidence>
<organism evidence="5 6">
    <name type="scientific">Lentilactobacillus buchneri subsp. silagei CD034</name>
    <dbReference type="NCBI Taxonomy" id="1071400"/>
    <lineage>
        <taxon>Bacteria</taxon>
        <taxon>Bacillati</taxon>
        <taxon>Bacillota</taxon>
        <taxon>Bacilli</taxon>
        <taxon>Lactobacillales</taxon>
        <taxon>Lactobacillaceae</taxon>
        <taxon>Lentilactobacillus</taxon>
        <taxon>Lentilactobacillus buchneri subsp. silagei</taxon>
    </lineage>
</organism>
<dbReference type="EC" id="2.7.1.-" evidence="5"/>
<keyword evidence="6" id="KW-1185">Reference proteome</keyword>
<dbReference type="PANTHER" id="PTHR34382:SF7">
    <property type="entry name" value="PTS SYSTEM N,N'-DIACETYLCHITOBIOSE-SPECIFIC EIIA COMPONENT"/>
    <property type="match status" value="1"/>
</dbReference>
<dbReference type="Proteomes" id="UP000007332">
    <property type="component" value="Chromosome"/>
</dbReference>
<proteinExistence type="predicted"/>
<dbReference type="GO" id="GO:0016740">
    <property type="term" value="F:transferase activity"/>
    <property type="evidence" value="ECO:0007669"/>
    <property type="project" value="UniProtKB-KW"/>
</dbReference>
<keyword evidence="2" id="KW-0762">Sugar transport</keyword>
<evidence type="ECO:0000256" key="1">
    <source>
        <dbReference type="ARBA" id="ARBA00022448"/>
    </source>
</evidence>
<dbReference type="KEGG" id="lbn:LBUCD034_1561"/>